<sequence length="166" mass="17932">MNPTTLSRQLRTAQTDDLKRRRAVVALSNVGALAGVVVSLYQTGVIRHLPDLPGKIWNSDKVDASDYAYKRYDTPDALMMTVSYGITALLAGAGGKDRAERTPWLPVALAAKVLGDAAFALTLGREEWAENKALCWYCQSATLASLASVPLVLPEAAKGLKRLFGR</sequence>
<dbReference type="EMBL" id="JAVRHT010000004">
    <property type="protein sequence ID" value="MDT0630729.1"/>
    <property type="molecule type" value="Genomic_DNA"/>
</dbReference>
<comment type="similarity">
    <text evidence="2">Belongs to the VKOR family.</text>
</comment>
<evidence type="ECO:0000256" key="9">
    <source>
        <dbReference type="ARBA" id="ARBA00023284"/>
    </source>
</evidence>
<keyword evidence="4" id="KW-0874">Quinone</keyword>
<evidence type="ECO:0000259" key="11">
    <source>
        <dbReference type="Pfam" id="PF07884"/>
    </source>
</evidence>
<name>A0ABU3BN66_9BACT</name>
<proteinExistence type="inferred from homology"/>
<protein>
    <submittedName>
        <fullName evidence="12">Vitamin K epoxide reductase family protein</fullName>
    </submittedName>
</protein>
<evidence type="ECO:0000256" key="3">
    <source>
        <dbReference type="ARBA" id="ARBA00022692"/>
    </source>
</evidence>
<evidence type="ECO:0000313" key="12">
    <source>
        <dbReference type="EMBL" id="MDT0630729.1"/>
    </source>
</evidence>
<keyword evidence="6" id="KW-0560">Oxidoreductase</keyword>
<gene>
    <name evidence="12" type="ORF">RM540_03125</name>
</gene>
<reference evidence="12 13" key="1">
    <citation type="submission" date="2023-09" db="EMBL/GenBank/DDBJ databases">
        <authorList>
            <person name="Rey-Velasco X."/>
        </authorList>
    </citation>
    <scope>NUCLEOTIDE SEQUENCE [LARGE SCALE GENOMIC DNA]</scope>
    <source>
        <strain evidence="12 13">F394</strain>
    </source>
</reference>
<dbReference type="InterPro" id="IPR012932">
    <property type="entry name" value="VKOR"/>
</dbReference>
<keyword evidence="9" id="KW-0676">Redox-active center</keyword>
<comment type="subcellular location">
    <subcellularLocation>
        <location evidence="1">Membrane</location>
        <topology evidence="1">Multi-pass membrane protein</topology>
    </subcellularLocation>
</comment>
<keyword evidence="5 10" id="KW-1133">Transmembrane helix</keyword>
<feature type="domain" description="Vitamin K epoxide reductase" evidence="11">
    <location>
        <begin position="24"/>
        <end position="152"/>
    </location>
</feature>
<evidence type="ECO:0000313" key="13">
    <source>
        <dbReference type="Proteomes" id="UP001267426"/>
    </source>
</evidence>
<accession>A0ABU3BN66</accession>
<keyword evidence="3 10" id="KW-0812">Transmembrane</keyword>
<dbReference type="InterPro" id="IPR038354">
    <property type="entry name" value="VKOR_sf"/>
</dbReference>
<keyword evidence="8" id="KW-1015">Disulfide bond</keyword>
<feature type="transmembrane region" description="Helical" evidence="10">
    <location>
        <begin position="21"/>
        <end position="41"/>
    </location>
</feature>
<evidence type="ECO:0000256" key="5">
    <source>
        <dbReference type="ARBA" id="ARBA00022989"/>
    </source>
</evidence>
<dbReference type="Proteomes" id="UP001267426">
    <property type="component" value="Unassembled WGS sequence"/>
</dbReference>
<evidence type="ECO:0000256" key="6">
    <source>
        <dbReference type="ARBA" id="ARBA00023002"/>
    </source>
</evidence>
<dbReference type="Gene3D" id="1.20.1440.130">
    <property type="entry name" value="VKOR domain"/>
    <property type="match status" value="1"/>
</dbReference>
<evidence type="ECO:0000256" key="7">
    <source>
        <dbReference type="ARBA" id="ARBA00023136"/>
    </source>
</evidence>
<evidence type="ECO:0000256" key="2">
    <source>
        <dbReference type="ARBA" id="ARBA00006214"/>
    </source>
</evidence>
<keyword evidence="7 10" id="KW-0472">Membrane</keyword>
<evidence type="ECO:0000256" key="4">
    <source>
        <dbReference type="ARBA" id="ARBA00022719"/>
    </source>
</evidence>
<keyword evidence="13" id="KW-1185">Reference proteome</keyword>
<organism evidence="12 13">
    <name type="scientific">Rubrivirga litoralis</name>
    <dbReference type="NCBI Taxonomy" id="3075598"/>
    <lineage>
        <taxon>Bacteria</taxon>
        <taxon>Pseudomonadati</taxon>
        <taxon>Rhodothermota</taxon>
        <taxon>Rhodothermia</taxon>
        <taxon>Rhodothermales</taxon>
        <taxon>Rubricoccaceae</taxon>
        <taxon>Rubrivirga</taxon>
    </lineage>
</organism>
<comment type="caution">
    <text evidence="12">The sequence shown here is derived from an EMBL/GenBank/DDBJ whole genome shotgun (WGS) entry which is preliminary data.</text>
</comment>
<dbReference type="RefSeq" id="WP_311662041.1">
    <property type="nucleotide sequence ID" value="NZ_JAVRHT010000004.1"/>
</dbReference>
<feature type="transmembrane region" description="Helical" evidence="10">
    <location>
        <begin position="77"/>
        <end position="95"/>
    </location>
</feature>
<evidence type="ECO:0000256" key="10">
    <source>
        <dbReference type="SAM" id="Phobius"/>
    </source>
</evidence>
<dbReference type="Pfam" id="PF07884">
    <property type="entry name" value="VKOR"/>
    <property type="match status" value="1"/>
</dbReference>
<evidence type="ECO:0000256" key="1">
    <source>
        <dbReference type="ARBA" id="ARBA00004141"/>
    </source>
</evidence>
<evidence type="ECO:0000256" key="8">
    <source>
        <dbReference type="ARBA" id="ARBA00023157"/>
    </source>
</evidence>